<dbReference type="Pfam" id="PF13412">
    <property type="entry name" value="HTH_24"/>
    <property type="match status" value="1"/>
</dbReference>
<evidence type="ECO:0000313" key="2">
    <source>
        <dbReference type="EMBL" id="UUF08359.1"/>
    </source>
</evidence>
<dbReference type="InterPro" id="IPR036390">
    <property type="entry name" value="WH_DNA-bd_sf"/>
</dbReference>
<gene>
    <name evidence="2" type="ORF">J0J70_12430</name>
</gene>
<dbReference type="SUPFAM" id="SSF46785">
    <property type="entry name" value="Winged helix' DNA-binding domain"/>
    <property type="match status" value="1"/>
</dbReference>
<proteinExistence type="predicted"/>
<protein>
    <submittedName>
        <fullName evidence="2">Phosphotransferase</fullName>
    </submittedName>
</protein>
<dbReference type="InterPro" id="IPR029044">
    <property type="entry name" value="Nucleotide-diphossugar_trans"/>
</dbReference>
<dbReference type="Gene3D" id="1.10.10.10">
    <property type="entry name" value="Winged helix-like DNA-binding domain superfamily/Winged helix DNA-binding domain"/>
    <property type="match status" value="1"/>
</dbReference>
<dbReference type="InterPro" id="IPR011009">
    <property type="entry name" value="Kinase-like_dom_sf"/>
</dbReference>
<name>A0A9Q9CG73_9FIRM</name>
<dbReference type="InterPro" id="IPR025877">
    <property type="entry name" value="MobA-like_NTP_Trfase"/>
</dbReference>
<dbReference type="Gene3D" id="3.30.200.20">
    <property type="entry name" value="Phosphorylase Kinase, domain 1"/>
    <property type="match status" value="1"/>
</dbReference>
<dbReference type="Proteomes" id="UP001058072">
    <property type="component" value="Chromosome"/>
</dbReference>
<dbReference type="Gene3D" id="3.90.550.10">
    <property type="entry name" value="Spore Coat Polysaccharide Biosynthesis Protein SpsA, Chain A"/>
    <property type="match status" value="1"/>
</dbReference>
<dbReference type="SUPFAM" id="SSF56112">
    <property type="entry name" value="Protein kinase-like (PK-like)"/>
    <property type="match status" value="1"/>
</dbReference>
<dbReference type="SUPFAM" id="SSF53448">
    <property type="entry name" value="Nucleotide-diphospho-sugar transferases"/>
    <property type="match status" value="1"/>
</dbReference>
<accession>A0A9Q9CG73</accession>
<dbReference type="RefSeq" id="WP_212724096.1">
    <property type="nucleotide sequence ID" value="NZ_CP071250.1"/>
</dbReference>
<sequence length="614" mass="71201">MNEILMKINKNPGINQRTLASLCGLSLGKVNALIEDIEQNGFIKKEIKGREHRYFITAKGLEFLEQLIRKSKETVIDLHINDKSNLKTAVILAAGRNQQFTEPICLQSIGQTTLIERMINQLTFLDIEKIIVVGGYHIDKIREVLPEHVLVVSNEDYKWTGTMASLAKAEPYLNEDFLLIESDIVVETAGLKELIEDHNRDSVLITAESGSGDEAFVEIRNQRLFKISKDIAQLNRIDGEMIGISKLSYEYFAKMMEFYQDNQNPYLNYEYLMLDVAHTYTLGYNKIDSLLWHEIDDVRHLELVQSKLMKRIHKKEKMLHLESLKVLVSECLNIDMKQVKQIAAIGGMTNKNYKVMIDDQNYVLRVPGNGTEKMISRVEEIKNAAFAHEIGVDADLIYFNEQTGIKISKFIEDAQTLSPEGAKKPYVMKKICQLLNRLHQCGREMENEFNVYEKIESYEQLLNELKGEYYDDYQSVKQQVLQLKELMDDLEIKLAPCHNDTLAENFIKDKQDQYYLIDWEYAGMNDPMWDVAAHCLENGFNSDEEELFLKTYFKQEPKEAYKTRVLINKIYQDFLWSLWTKVKEASGDDFGDYGIERYNRAKENLKLLADKLEG</sequence>
<dbReference type="GO" id="GO:0006646">
    <property type="term" value="P:phosphatidylethanolamine biosynthetic process"/>
    <property type="evidence" value="ECO:0007669"/>
    <property type="project" value="TreeGrafter"/>
</dbReference>
<reference evidence="2" key="1">
    <citation type="submission" date="2021-03" db="EMBL/GenBank/DDBJ databases">
        <title>Comparative Genomics and Metabolomics in the genus Turicibacter.</title>
        <authorList>
            <person name="Maki J."/>
            <person name="Looft T."/>
        </authorList>
    </citation>
    <scope>NUCLEOTIDE SEQUENCE</scope>
    <source>
        <strain evidence="2">ISU324</strain>
    </source>
</reference>
<dbReference type="Gene3D" id="3.90.1200.10">
    <property type="match status" value="1"/>
</dbReference>
<dbReference type="CDD" id="cd05151">
    <property type="entry name" value="ChoK-like"/>
    <property type="match status" value="1"/>
</dbReference>
<organism evidence="2 3">
    <name type="scientific">Turicibacter bilis</name>
    <dbReference type="NCBI Taxonomy" id="2735723"/>
    <lineage>
        <taxon>Bacteria</taxon>
        <taxon>Bacillati</taxon>
        <taxon>Bacillota</taxon>
        <taxon>Erysipelotrichia</taxon>
        <taxon>Erysipelotrichales</taxon>
        <taxon>Turicibacteraceae</taxon>
        <taxon>Turicibacter</taxon>
    </lineage>
</organism>
<dbReference type="GO" id="GO:0005737">
    <property type="term" value="C:cytoplasm"/>
    <property type="evidence" value="ECO:0007669"/>
    <property type="project" value="TreeGrafter"/>
</dbReference>
<dbReference type="PANTHER" id="PTHR22603">
    <property type="entry name" value="CHOLINE/ETHANOALAMINE KINASE"/>
    <property type="match status" value="1"/>
</dbReference>
<dbReference type="Pfam" id="PF12804">
    <property type="entry name" value="NTP_transf_3"/>
    <property type="match status" value="1"/>
</dbReference>
<feature type="domain" description="MobA-like NTP transferase" evidence="1">
    <location>
        <begin position="89"/>
        <end position="212"/>
    </location>
</feature>
<evidence type="ECO:0000259" key="1">
    <source>
        <dbReference type="Pfam" id="PF12804"/>
    </source>
</evidence>
<dbReference type="GO" id="GO:0016779">
    <property type="term" value="F:nucleotidyltransferase activity"/>
    <property type="evidence" value="ECO:0007669"/>
    <property type="project" value="UniProtKB-ARBA"/>
</dbReference>
<dbReference type="GO" id="GO:0004305">
    <property type="term" value="F:ethanolamine kinase activity"/>
    <property type="evidence" value="ECO:0007669"/>
    <property type="project" value="TreeGrafter"/>
</dbReference>
<dbReference type="PANTHER" id="PTHR22603:SF66">
    <property type="entry name" value="ETHANOLAMINE KINASE"/>
    <property type="match status" value="1"/>
</dbReference>
<evidence type="ECO:0000313" key="3">
    <source>
        <dbReference type="Proteomes" id="UP001058072"/>
    </source>
</evidence>
<dbReference type="Pfam" id="PF01633">
    <property type="entry name" value="Choline_kinase"/>
    <property type="match status" value="1"/>
</dbReference>
<dbReference type="AlphaFoldDB" id="A0A9Q9CG73"/>
<dbReference type="InterPro" id="IPR036388">
    <property type="entry name" value="WH-like_DNA-bd_sf"/>
</dbReference>
<dbReference type="EMBL" id="CP071250">
    <property type="protein sequence ID" value="UUF08359.1"/>
    <property type="molecule type" value="Genomic_DNA"/>
</dbReference>